<dbReference type="InterPro" id="IPR019533">
    <property type="entry name" value="Peptidase_S26"/>
</dbReference>
<dbReference type="Pfam" id="PF10502">
    <property type="entry name" value="Peptidase_S26"/>
    <property type="match status" value="1"/>
</dbReference>
<keyword evidence="3 8" id="KW-0378">Hydrolase</keyword>
<comment type="subcellular location">
    <subcellularLocation>
        <location evidence="1 8">Mitochondrion inner membrane</location>
    </subcellularLocation>
</comment>
<sequence length="227" mass="25286">MSTVLRRIFSSRTKTPQIQTSTHRTPVSYVIQMVTAGVAIWASTALISHHVITTSNSIGPSMYPSMPETLSVNIISRRHQKGKNIRLGDVIIFDSPIFPRGSACKRVVGMPGDYILRDEAQSPNVAGAVVYGGGRRGGQSDDNNNKAKKQDDYRAEPLMVQVPEGHVWVAGDNLPYSRDSRFYGPVPMALITGKLLYNGDGWFHWNSFRQEQVVRRVEEVEEEVVVD</sequence>
<keyword evidence="4 8" id="KW-0496">Mitochondrion</keyword>
<gene>
    <name evidence="11" type="ORF">B0A52_01319</name>
</gene>
<dbReference type="Proteomes" id="UP000288859">
    <property type="component" value="Unassembled WGS sequence"/>
</dbReference>
<protein>
    <recommendedName>
        <fullName evidence="8">Mitochondrial inner membrane protease subunit</fullName>
        <ecNumber evidence="8">3.4.21.-</ecNumber>
    </recommendedName>
</protein>
<proteinExistence type="inferred from homology"/>
<dbReference type="PANTHER" id="PTHR12383">
    <property type="entry name" value="PROTEASE FAMILY S26 MITOCHONDRIAL INNER MEMBRANE PROTEASE-RELATED"/>
    <property type="match status" value="1"/>
</dbReference>
<evidence type="ECO:0000256" key="9">
    <source>
        <dbReference type="SAM" id="MobiDB-lite"/>
    </source>
</evidence>
<evidence type="ECO:0000256" key="4">
    <source>
        <dbReference type="ARBA" id="ARBA00023128"/>
    </source>
</evidence>
<dbReference type="GO" id="GO:0042720">
    <property type="term" value="C:mitochondrial inner membrane peptidase complex"/>
    <property type="evidence" value="ECO:0007669"/>
    <property type="project" value="TreeGrafter"/>
</dbReference>
<dbReference type="PROSITE" id="PS00761">
    <property type="entry name" value="SPASE_I_3"/>
    <property type="match status" value="1"/>
</dbReference>
<feature type="region of interest" description="Disordered" evidence="9">
    <location>
        <begin position="129"/>
        <end position="154"/>
    </location>
</feature>
<dbReference type="Gene3D" id="2.10.109.10">
    <property type="entry name" value="Umud Fragment, subunit A"/>
    <property type="match status" value="1"/>
</dbReference>
<dbReference type="PANTHER" id="PTHR12383:SF16">
    <property type="entry name" value="MITOCHONDRIAL INNER MEMBRANE PROTEASE SUBUNIT 1"/>
    <property type="match status" value="1"/>
</dbReference>
<accession>A0A438NH33</accession>
<dbReference type="GO" id="GO:0006627">
    <property type="term" value="P:protein processing involved in protein targeting to mitochondrion"/>
    <property type="evidence" value="ECO:0007669"/>
    <property type="project" value="TreeGrafter"/>
</dbReference>
<dbReference type="PRINTS" id="PR00727">
    <property type="entry name" value="LEADERPTASE"/>
</dbReference>
<evidence type="ECO:0000256" key="2">
    <source>
        <dbReference type="ARBA" id="ARBA00022792"/>
    </source>
</evidence>
<name>A0A438NH33_EXOME</name>
<dbReference type="NCBIfam" id="TIGR02227">
    <property type="entry name" value="sigpep_I_bact"/>
    <property type="match status" value="1"/>
</dbReference>
<evidence type="ECO:0000256" key="8">
    <source>
        <dbReference type="RuleBase" id="RU362041"/>
    </source>
</evidence>
<dbReference type="AlphaFoldDB" id="A0A438NH33"/>
<dbReference type="InterPro" id="IPR052064">
    <property type="entry name" value="Mito_IMP1_subunit"/>
</dbReference>
<reference evidence="11 12" key="1">
    <citation type="submission" date="2017-03" db="EMBL/GenBank/DDBJ databases">
        <title>Genomes of endolithic fungi from Antarctica.</title>
        <authorList>
            <person name="Coleine C."/>
            <person name="Masonjones S."/>
            <person name="Stajich J.E."/>
        </authorList>
    </citation>
    <scope>NUCLEOTIDE SEQUENCE [LARGE SCALE GENOMIC DNA]</scope>
    <source>
        <strain evidence="11 12">CCFEE 6314</strain>
    </source>
</reference>
<evidence type="ECO:0000313" key="11">
    <source>
        <dbReference type="EMBL" id="RVX75042.1"/>
    </source>
</evidence>
<feature type="active site" evidence="7">
    <location>
        <position position="57"/>
    </location>
</feature>
<evidence type="ECO:0000313" key="12">
    <source>
        <dbReference type="Proteomes" id="UP000288859"/>
    </source>
</evidence>
<dbReference type="InterPro" id="IPR000223">
    <property type="entry name" value="Pept_S26A_signal_pept_1"/>
</dbReference>
<comment type="similarity">
    <text evidence="6">Belongs to the peptidase S26 family. IMP1 subfamily.</text>
</comment>
<keyword evidence="2 8" id="KW-0999">Mitochondrion inner membrane</keyword>
<feature type="domain" description="Peptidase S26" evidence="10">
    <location>
        <begin position="33"/>
        <end position="195"/>
    </location>
</feature>
<dbReference type="VEuPathDB" id="FungiDB:PV10_04671"/>
<evidence type="ECO:0000256" key="3">
    <source>
        <dbReference type="ARBA" id="ARBA00022801"/>
    </source>
</evidence>
<dbReference type="CDD" id="cd06530">
    <property type="entry name" value="S26_SPase_I"/>
    <property type="match status" value="1"/>
</dbReference>
<dbReference type="InterPro" id="IPR019758">
    <property type="entry name" value="Pept_S26A_signal_pept_1_CS"/>
</dbReference>
<organism evidence="11 12">
    <name type="scientific">Exophiala mesophila</name>
    <name type="common">Black yeast-like fungus</name>
    <dbReference type="NCBI Taxonomy" id="212818"/>
    <lineage>
        <taxon>Eukaryota</taxon>
        <taxon>Fungi</taxon>
        <taxon>Dikarya</taxon>
        <taxon>Ascomycota</taxon>
        <taxon>Pezizomycotina</taxon>
        <taxon>Eurotiomycetes</taxon>
        <taxon>Chaetothyriomycetidae</taxon>
        <taxon>Chaetothyriales</taxon>
        <taxon>Herpotrichiellaceae</taxon>
        <taxon>Exophiala</taxon>
    </lineage>
</organism>
<dbReference type="SUPFAM" id="SSF51306">
    <property type="entry name" value="LexA/Signal peptidase"/>
    <property type="match status" value="1"/>
</dbReference>
<feature type="active site" evidence="7">
    <location>
        <position position="105"/>
    </location>
</feature>
<evidence type="ECO:0000256" key="7">
    <source>
        <dbReference type="PIRSR" id="PIRSR600223-1"/>
    </source>
</evidence>
<keyword evidence="8" id="KW-0645">Protease</keyword>
<dbReference type="InterPro" id="IPR036286">
    <property type="entry name" value="LexA/Signal_pep-like_sf"/>
</dbReference>
<evidence type="ECO:0000256" key="5">
    <source>
        <dbReference type="ARBA" id="ARBA00023136"/>
    </source>
</evidence>
<evidence type="ECO:0000256" key="6">
    <source>
        <dbReference type="ARBA" id="ARBA00038445"/>
    </source>
</evidence>
<evidence type="ECO:0000259" key="10">
    <source>
        <dbReference type="Pfam" id="PF10502"/>
    </source>
</evidence>
<evidence type="ECO:0000256" key="1">
    <source>
        <dbReference type="ARBA" id="ARBA00004273"/>
    </source>
</evidence>
<dbReference type="GO" id="GO:0006465">
    <property type="term" value="P:signal peptide processing"/>
    <property type="evidence" value="ECO:0007669"/>
    <property type="project" value="InterPro"/>
</dbReference>
<dbReference type="OrthoDB" id="308440at2759"/>
<dbReference type="EC" id="3.4.21.-" evidence="8"/>
<dbReference type="GO" id="GO:0004252">
    <property type="term" value="F:serine-type endopeptidase activity"/>
    <property type="evidence" value="ECO:0007669"/>
    <property type="project" value="InterPro"/>
</dbReference>
<comment type="caution">
    <text evidence="11">The sequence shown here is derived from an EMBL/GenBank/DDBJ whole genome shotgun (WGS) entry which is preliminary data.</text>
</comment>
<keyword evidence="5" id="KW-0472">Membrane</keyword>
<dbReference type="EMBL" id="NAJM01000003">
    <property type="protein sequence ID" value="RVX75042.1"/>
    <property type="molecule type" value="Genomic_DNA"/>
</dbReference>
<feature type="compositionally biased region" description="Basic and acidic residues" evidence="9">
    <location>
        <begin position="143"/>
        <end position="154"/>
    </location>
</feature>